<organism evidence="3 4">
    <name type="scientific">Tepidiforma thermophila (strain KCTC 52669 / CGMCC 1.13589 / G233)</name>
    <dbReference type="NCBI Taxonomy" id="2761530"/>
    <lineage>
        <taxon>Bacteria</taxon>
        <taxon>Bacillati</taxon>
        <taxon>Chloroflexota</taxon>
        <taxon>Tepidiformia</taxon>
        <taxon>Tepidiformales</taxon>
        <taxon>Tepidiformaceae</taxon>
        <taxon>Tepidiforma</taxon>
    </lineage>
</organism>
<sequence>MRAIGHAPNDAGILRPRPPAVNRSFENVEYFAPNPGPLPPRPCYHAAVAPRIDAHTHLFPPAQAARREALADADPTFAEMYRDPRAKLADAPALRAAMARAGIDRAVIAGFAFRDARCLAEQAEYLLAAAAEAPGVLAPLPCLNLALPGWEADAARWLERGARGFGELRPHNQGWDPLGPDALRLAHLAAETGAVLLWHVSEPVGHAYPGKRGGISPAELCELAARVPGARMVAAHLGGGLPFYLQMPEVRQAIGNIYFDTAAASLLYDEGTVARVVALAGPGRVLFGSDFPLLAPRRQLERIIAELPPDAVAGVCGGNAASLFFGLPHP</sequence>
<dbReference type="EMBL" id="PDJQ01000001">
    <property type="protein sequence ID" value="PFG73145.1"/>
    <property type="molecule type" value="Genomic_DNA"/>
</dbReference>
<dbReference type="SUPFAM" id="SSF51556">
    <property type="entry name" value="Metallo-dependent hydrolases"/>
    <property type="match status" value="1"/>
</dbReference>
<dbReference type="Gene3D" id="3.20.20.140">
    <property type="entry name" value="Metal-dependent hydrolases"/>
    <property type="match status" value="1"/>
</dbReference>
<protein>
    <recommendedName>
        <fullName evidence="2">Amidohydrolase-related domain-containing protein</fullName>
    </recommendedName>
</protein>
<dbReference type="GO" id="GO:0005737">
    <property type="term" value="C:cytoplasm"/>
    <property type="evidence" value="ECO:0007669"/>
    <property type="project" value="TreeGrafter"/>
</dbReference>
<evidence type="ECO:0000313" key="3">
    <source>
        <dbReference type="EMBL" id="PFG73145.1"/>
    </source>
</evidence>
<dbReference type="InterPro" id="IPR032466">
    <property type="entry name" value="Metal_Hydrolase"/>
</dbReference>
<dbReference type="AlphaFoldDB" id="A0A2A9HDQ8"/>
<evidence type="ECO:0000259" key="2">
    <source>
        <dbReference type="Pfam" id="PF04909"/>
    </source>
</evidence>
<comment type="caution">
    <text evidence="3">The sequence shown here is derived from an EMBL/GenBank/DDBJ whole genome shotgun (WGS) entry which is preliminary data.</text>
</comment>
<evidence type="ECO:0000256" key="1">
    <source>
        <dbReference type="ARBA" id="ARBA00023239"/>
    </source>
</evidence>
<dbReference type="InterPro" id="IPR032465">
    <property type="entry name" value="ACMSD"/>
</dbReference>
<dbReference type="PANTHER" id="PTHR21240:SF28">
    <property type="entry name" value="ISO-OROTATE DECARBOXYLASE (EUROFUNG)"/>
    <property type="match status" value="1"/>
</dbReference>
<dbReference type="InterPro" id="IPR006680">
    <property type="entry name" value="Amidohydro-rel"/>
</dbReference>
<accession>A0A2A9HDQ8</accession>
<name>A0A2A9HDQ8_TEPT2</name>
<dbReference type="GO" id="GO:0016831">
    <property type="term" value="F:carboxy-lyase activity"/>
    <property type="evidence" value="ECO:0007669"/>
    <property type="project" value="InterPro"/>
</dbReference>
<reference evidence="3 4" key="1">
    <citation type="submission" date="2017-09" db="EMBL/GenBank/DDBJ databases">
        <title>Sequencing the genomes of two abundant thermophiles in Great Basin hot springs: Thermocrinis jamiesonii and novel Chloroflexi Thermoflexus hugenholtzii.</title>
        <authorList>
            <person name="Hedlund B."/>
        </authorList>
    </citation>
    <scope>NUCLEOTIDE SEQUENCE [LARGE SCALE GENOMIC DNA]</scope>
    <source>
        <strain evidence="3 4">G233</strain>
    </source>
</reference>
<dbReference type="PANTHER" id="PTHR21240">
    <property type="entry name" value="2-AMINO-3-CARBOXYLMUCONATE-6-SEMIALDEHYDE DECARBOXYLASE"/>
    <property type="match status" value="1"/>
</dbReference>
<proteinExistence type="predicted"/>
<gene>
    <name evidence="3" type="ORF">A9A59_0340</name>
</gene>
<dbReference type="GO" id="GO:0016787">
    <property type="term" value="F:hydrolase activity"/>
    <property type="evidence" value="ECO:0007669"/>
    <property type="project" value="InterPro"/>
</dbReference>
<dbReference type="Proteomes" id="UP000223071">
    <property type="component" value="Unassembled WGS sequence"/>
</dbReference>
<dbReference type="GO" id="GO:0019748">
    <property type="term" value="P:secondary metabolic process"/>
    <property type="evidence" value="ECO:0007669"/>
    <property type="project" value="TreeGrafter"/>
</dbReference>
<keyword evidence="4" id="KW-1185">Reference proteome</keyword>
<dbReference type="Pfam" id="PF04909">
    <property type="entry name" value="Amidohydro_2"/>
    <property type="match status" value="1"/>
</dbReference>
<keyword evidence="1" id="KW-0456">Lyase</keyword>
<feature type="domain" description="Amidohydrolase-related" evidence="2">
    <location>
        <begin position="52"/>
        <end position="325"/>
    </location>
</feature>
<evidence type="ECO:0000313" key="4">
    <source>
        <dbReference type="Proteomes" id="UP000223071"/>
    </source>
</evidence>